<dbReference type="InterPro" id="IPR050822">
    <property type="entry name" value="Cerebellin_Synaptic_Org"/>
</dbReference>
<feature type="domain" description="C1q" evidence="7">
    <location>
        <begin position="60"/>
        <end position="200"/>
    </location>
</feature>
<dbReference type="PANTHER" id="PTHR22923">
    <property type="entry name" value="CEREBELLIN-RELATED"/>
    <property type="match status" value="1"/>
</dbReference>
<feature type="region of interest" description="Disordered" evidence="5">
    <location>
        <begin position="403"/>
        <end position="438"/>
    </location>
</feature>
<dbReference type="Pfam" id="PF00386">
    <property type="entry name" value="C1q"/>
    <property type="match status" value="2"/>
</dbReference>
<feature type="chain" id="PRO_5044745149" description="C1q domain-containing protein" evidence="6">
    <location>
        <begin position="18"/>
        <end position="486"/>
    </location>
</feature>
<organism evidence="8 9">
    <name type="scientific">Batillaria attramentaria</name>
    <dbReference type="NCBI Taxonomy" id="370345"/>
    <lineage>
        <taxon>Eukaryota</taxon>
        <taxon>Metazoa</taxon>
        <taxon>Spiralia</taxon>
        <taxon>Lophotrochozoa</taxon>
        <taxon>Mollusca</taxon>
        <taxon>Gastropoda</taxon>
        <taxon>Caenogastropoda</taxon>
        <taxon>Sorbeoconcha</taxon>
        <taxon>Cerithioidea</taxon>
        <taxon>Batillariidae</taxon>
        <taxon>Batillaria</taxon>
    </lineage>
</organism>
<evidence type="ECO:0000313" key="8">
    <source>
        <dbReference type="EMBL" id="KAK7503001.1"/>
    </source>
</evidence>
<feature type="coiled-coil region" evidence="4">
    <location>
        <begin position="262"/>
        <end position="289"/>
    </location>
</feature>
<name>A0ABD0LV36_9CAEN</name>
<evidence type="ECO:0000256" key="5">
    <source>
        <dbReference type="SAM" id="MobiDB-lite"/>
    </source>
</evidence>
<evidence type="ECO:0000256" key="4">
    <source>
        <dbReference type="SAM" id="Coils"/>
    </source>
</evidence>
<keyword evidence="3 6" id="KW-0732">Signal</keyword>
<comment type="subcellular location">
    <subcellularLocation>
        <location evidence="1">Secreted</location>
    </subcellularLocation>
</comment>
<sequence>MMVSGIVLFALLGMCKSEMVKRSDATPPLETVVTNLASELLTLKAQLAALKTDVDQNKGHLSQHVGFSVGLSQDVITTVTVGTTVKFDSVYSNAGNGYDHVTGIFTAPISGMFAFYFKTEVEAGKGVGLDLTREGHTIAHIYAGGPTSTVYETAGDLEVVHLNKGERLWHWNHAKLGVDVVLYTLINYYTGSWTETVTQSRVQGLYCQELIFNRQIGNVSPFGQINTSLPCVVMASPINDTGDAIGPAVTRCDDVISPESVMSRLTSELQALQAEQAAMKTNIELLLLKQAELGGVGRRRLAAVPDNEADNRRKQNVGFTVALRSDRMTNVSAGQTVKFDHIYVNSGGGFDPKTGVFTAPAEGLYVFFIKTEVHVRMSVGLDLQKDGSSVAHIGAEGHNVEGHSVEGHRAEGHSVEGHRVEGHSVESHSAEDQSAEDHSAVSMQSVSDLTVLELSKGQRVWVVRTGTSDGYLTGGHATRFSGFLLP</sequence>
<evidence type="ECO:0000256" key="6">
    <source>
        <dbReference type="SAM" id="SignalP"/>
    </source>
</evidence>
<reference evidence="8 9" key="1">
    <citation type="journal article" date="2023" name="Sci. Data">
        <title>Genome assembly of the Korean intertidal mud-creeper Batillaria attramentaria.</title>
        <authorList>
            <person name="Patra A.K."/>
            <person name="Ho P.T."/>
            <person name="Jun S."/>
            <person name="Lee S.J."/>
            <person name="Kim Y."/>
            <person name="Won Y.J."/>
        </authorList>
    </citation>
    <scope>NUCLEOTIDE SEQUENCE [LARGE SCALE GENOMIC DNA]</scope>
    <source>
        <strain evidence="8">Wonlab-2016</strain>
    </source>
</reference>
<dbReference type="GO" id="GO:0005576">
    <property type="term" value="C:extracellular region"/>
    <property type="evidence" value="ECO:0007669"/>
    <property type="project" value="UniProtKB-SubCell"/>
</dbReference>
<dbReference type="SMART" id="SM00110">
    <property type="entry name" value="C1Q"/>
    <property type="match status" value="1"/>
</dbReference>
<dbReference type="EMBL" id="JACVVK020000022">
    <property type="protein sequence ID" value="KAK7503001.1"/>
    <property type="molecule type" value="Genomic_DNA"/>
</dbReference>
<proteinExistence type="predicted"/>
<comment type="caution">
    <text evidence="8">The sequence shown here is derived from an EMBL/GenBank/DDBJ whole genome shotgun (WGS) entry which is preliminary data.</text>
</comment>
<dbReference type="PROSITE" id="PS50871">
    <property type="entry name" value="C1Q"/>
    <property type="match status" value="2"/>
</dbReference>
<evidence type="ECO:0000256" key="1">
    <source>
        <dbReference type="ARBA" id="ARBA00004613"/>
    </source>
</evidence>
<dbReference type="PRINTS" id="PR00007">
    <property type="entry name" value="COMPLEMNTC1Q"/>
</dbReference>
<evidence type="ECO:0000313" key="9">
    <source>
        <dbReference type="Proteomes" id="UP001519460"/>
    </source>
</evidence>
<evidence type="ECO:0000256" key="2">
    <source>
        <dbReference type="ARBA" id="ARBA00022525"/>
    </source>
</evidence>
<dbReference type="InterPro" id="IPR008983">
    <property type="entry name" value="Tumour_necrosis_fac-like_dom"/>
</dbReference>
<keyword evidence="4" id="KW-0175">Coiled coil</keyword>
<keyword evidence="9" id="KW-1185">Reference proteome</keyword>
<dbReference type="PANTHER" id="PTHR22923:SF116">
    <property type="entry name" value="C1Q DOMAIN-CONTAINING PROTEIN"/>
    <property type="match status" value="1"/>
</dbReference>
<feature type="signal peptide" evidence="6">
    <location>
        <begin position="1"/>
        <end position="17"/>
    </location>
</feature>
<keyword evidence="2" id="KW-0964">Secreted</keyword>
<dbReference type="Proteomes" id="UP001519460">
    <property type="component" value="Unassembled WGS sequence"/>
</dbReference>
<protein>
    <recommendedName>
        <fullName evidence="7">C1q domain-containing protein</fullName>
    </recommendedName>
</protein>
<accession>A0ABD0LV36</accession>
<feature type="domain" description="C1q" evidence="7">
    <location>
        <begin position="312"/>
        <end position="486"/>
    </location>
</feature>
<evidence type="ECO:0000256" key="3">
    <source>
        <dbReference type="ARBA" id="ARBA00022729"/>
    </source>
</evidence>
<dbReference type="Gene3D" id="2.60.120.40">
    <property type="match status" value="3"/>
</dbReference>
<dbReference type="SUPFAM" id="SSF49842">
    <property type="entry name" value="TNF-like"/>
    <property type="match status" value="2"/>
</dbReference>
<dbReference type="InterPro" id="IPR001073">
    <property type="entry name" value="C1q_dom"/>
</dbReference>
<dbReference type="AlphaFoldDB" id="A0ABD0LV36"/>
<gene>
    <name evidence="8" type="ORF">BaRGS_00005627</name>
</gene>
<evidence type="ECO:0000259" key="7">
    <source>
        <dbReference type="PROSITE" id="PS50871"/>
    </source>
</evidence>